<evidence type="ECO:0000313" key="13">
    <source>
        <dbReference type="Proteomes" id="UP001159428"/>
    </source>
</evidence>
<dbReference type="Pfam" id="PF00622">
    <property type="entry name" value="SPRY"/>
    <property type="match status" value="1"/>
</dbReference>
<feature type="transmembrane region" description="Helical" evidence="10">
    <location>
        <begin position="714"/>
        <end position="731"/>
    </location>
</feature>
<feature type="compositionally biased region" description="Acidic residues" evidence="9">
    <location>
        <begin position="181"/>
        <end position="193"/>
    </location>
</feature>
<dbReference type="GO" id="GO:0070679">
    <property type="term" value="F:inositol 1,4,5 trisphosphate binding"/>
    <property type="evidence" value="ECO:0007669"/>
    <property type="project" value="TreeGrafter"/>
</dbReference>
<feature type="region of interest" description="Disordered" evidence="9">
    <location>
        <begin position="171"/>
        <end position="206"/>
    </location>
</feature>
<evidence type="ECO:0000256" key="3">
    <source>
        <dbReference type="ARBA" id="ARBA00022692"/>
    </source>
</evidence>
<dbReference type="SUPFAM" id="SSF53300">
    <property type="entry name" value="vWA-like"/>
    <property type="match status" value="1"/>
</dbReference>
<dbReference type="Gene3D" id="2.60.120.920">
    <property type="match status" value="1"/>
</dbReference>
<dbReference type="EMBL" id="CALNXJ010000044">
    <property type="protein sequence ID" value="CAH3148286.1"/>
    <property type="molecule type" value="Genomic_DNA"/>
</dbReference>
<dbReference type="InterPro" id="IPR002035">
    <property type="entry name" value="VWF_A"/>
</dbReference>
<name>A0AAU9XH55_9CNID</name>
<dbReference type="Pfam" id="PF00520">
    <property type="entry name" value="Ion_trans"/>
    <property type="match status" value="1"/>
</dbReference>
<dbReference type="Proteomes" id="UP001159428">
    <property type="component" value="Unassembled WGS sequence"/>
</dbReference>
<gene>
    <name evidence="12" type="ORF">PMEA_00023806</name>
</gene>
<dbReference type="PRINTS" id="PR01097">
    <property type="entry name" value="TRNSRECEPTRP"/>
</dbReference>
<dbReference type="InterPro" id="IPR005821">
    <property type="entry name" value="Ion_trans_dom"/>
</dbReference>
<feature type="compositionally biased region" description="Basic and acidic residues" evidence="9">
    <location>
        <begin position="197"/>
        <end position="206"/>
    </location>
</feature>
<protein>
    <recommendedName>
        <fullName evidence="11">VWFA domain-containing protein</fullName>
    </recommendedName>
</protein>
<feature type="transmembrane region" description="Helical" evidence="10">
    <location>
        <begin position="674"/>
        <end position="694"/>
    </location>
</feature>
<evidence type="ECO:0000256" key="10">
    <source>
        <dbReference type="SAM" id="Phobius"/>
    </source>
</evidence>
<feature type="transmembrane region" description="Helical" evidence="10">
    <location>
        <begin position="743"/>
        <end position="769"/>
    </location>
</feature>
<dbReference type="PANTHER" id="PTHR10117">
    <property type="entry name" value="TRANSIENT RECEPTOR POTENTIAL CHANNEL"/>
    <property type="match status" value="1"/>
</dbReference>
<sequence>MDDNFPCGNLCFRSDAVEKVELSVISDDPVVAAESAEIPSYCDEVQLPKADPRNEESELPEQADKPVQLMFSCPGDKPLLTKSCRPQEETVELVNEHQRMKRLEREGSDFPKEGSRQCRLPPFEDEPIRRSSPYRPFSPNLLMMRQPLKPEREPLPGIAAAACRTGADKDLVKGDIPVGSESEDEHEGIDDSSDSAQHQKTEEELDDALRKGDFDDINQKVTPETLSRCKSNTLLKAFQVNKALRDLAHDANSEKDDLEMLEKSIDEFTSALIDPLKADPDTRKTFQSCFDYVIGKAIDTEQKKFLSHPVVYNLLITKWYGSFFEMRKNSWWSRRRWGYFFLNLWTVFDIVLFPFLFAIFFVVHLIKQVLRKGRETEMCFVLTLDKDTLKEEFDLIKNTMSYIVQEYGCQSANYCVILRKNNEFINFEERCSYKATLKNRISELEQPSSPALLFEDLETACRAFKSPNVRKDAKKVVVFFLNYTLNMSMEKTEKLQRLEKDIKDMQVNIVPVGIGENAKLSELKKMVTKDGTALHFGEYESHETLGRAVIQGIEGKDIYEKYKDYFTTPYFVFFRDTLSYITLLILHFALCLSPSTVSFSRLELVLSVFFVGRIFMEIMQFISAKKNGVKSHTERRNSDGYTYRLCSPEDPQVNETGNDSILRKTFIRYFSDRWNVLDFIILVLYLITFILRMITLGISTDVSENRLLVVSEYFYGFIAMFLTIRAFGQVIERLRKMGAIQIALFFIISDVLTIFWQFLAMILAFALPMTKIYIAEKAYTSGKASADDFWWNMVKHLIWSLLGLADLDRLNSVDNLSVFLVQVLYGLFLVMAVVLLVNMMIALLSNTYQQVQDNSLQEWSFKRAITVRTYSTNHPIPVPFNILSLSLMLLRYILLRSPCCRSSYTPALDEAGRSRTLDTLVKNLEKRYFEKYGYEFPLTEEKKVDHLVKQNEGGRKMTNQIVREIFRPRGNKEEKLAFGQGAWYDSPGIAVDGCLLTYMGPDFCKKCKDGNLNDTHSAIFKSPFTPETPRFEVLIQRTGERRFIALGAVDKDYDCHKMPGWYNGTVGYHVDDGKIFDSKCPEMGREIEGAMAYRGDLIACEVDFKGVRKDRVPVLFSLNGKEVGRSSVKYTSGQLLYPLVSLGFPGIKVLAKMCYRDRDRFGRVTNEDLQDQLADLRRMLVDLREGSKGERRARKSF</sequence>
<dbReference type="InterPro" id="IPR043136">
    <property type="entry name" value="B30.2/SPRY_sf"/>
</dbReference>
<dbReference type="InterPro" id="IPR003877">
    <property type="entry name" value="SPRY_dom"/>
</dbReference>
<feature type="transmembrane region" description="Helical" evidence="10">
    <location>
        <begin position="337"/>
        <end position="366"/>
    </location>
</feature>
<evidence type="ECO:0000313" key="12">
    <source>
        <dbReference type="EMBL" id="CAH3148286.1"/>
    </source>
</evidence>
<feature type="region of interest" description="Disordered" evidence="9">
    <location>
        <begin position="105"/>
        <end position="140"/>
    </location>
</feature>
<feature type="transmembrane region" description="Helical" evidence="10">
    <location>
        <begin position="819"/>
        <end position="844"/>
    </location>
</feature>
<dbReference type="PROSITE" id="PS50234">
    <property type="entry name" value="VWFA"/>
    <property type="match status" value="1"/>
</dbReference>
<evidence type="ECO:0000256" key="7">
    <source>
        <dbReference type="ARBA" id="ARBA00023303"/>
    </source>
</evidence>
<evidence type="ECO:0000256" key="8">
    <source>
        <dbReference type="SAM" id="Coils"/>
    </source>
</evidence>
<evidence type="ECO:0000256" key="9">
    <source>
        <dbReference type="SAM" id="MobiDB-lite"/>
    </source>
</evidence>
<keyword evidence="2" id="KW-0813">Transport</keyword>
<evidence type="ECO:0000259" key="11">
    <source>
        <dbReference type="PROSITE" id="PS50234"/>
    </source>
</evidence>
<dbReference type="GO" id="GO:0015279">
    <property type="term" value="F:store-operated calcium channel activity"/>
    <property type="evidence" value="ECO:0007669"/>
    <property type="project" value="TreeGrafter"/>
</dbReference>
<keyword evidence="13" id="KW-1185">Reference proteome</keyword>
<evidence type="ECO:0000256" key="5">
    <source>
        <dbReference type="ARBA" id="ARBA00023065"/>
    </source>
</evidence>
<dbReference type="GO" id="GO:0005886">
    <property type="term" value="C:plasma membrane"/>
    <property type="evidence" value="ECO:0007669"/>
    <property type="project" value="TreeGrafter"/>
</dbReference>
<accession>A0AAU9XH55</accession>
<keyword evidence="5" id="KW-0406">Ion transport</keyword>
<dbReference type="GO" id="GO:0051480">
    <property type="term" value="P:regulation of cytosolic calcium ion concentration"/>
    <property type="evidence" value="ECO:0007669"/>
    <property type="project" value="TreeGrafter"/>
</dbReference>
<dbReference type="InterPro" id="IPR002153">
    <property type="entry name" value="TRPC_channel"/>
</dbReference>
<comment type="caution">
    <text evidence="12">The sequence shown here is derived from an EMBL/GenBank/DDBJ whole genome shotgun (WGS) entry which is preliminary data.</text>
</comment>
<dbReference type="Gene3D" id="3.40.50.410">
    <property type="entry name" value="von Willebrand factor, type A domain"/>
    <property type="match status" value="1"/>
</dbReference>
<proteinExistence type="predicted"/>
<feature type="transmembrane region" description="Helical" evidence="10">
    <location>
        <begin position="578"/>
        <end position="598"/>
    </location>
</feature>
<keyword evidence="6 10" id="KW-0472">Membrane</keyword>
<comment type="subcellular location">
    <subcellularLocation>
        <location evidence="1">Membrane</location>
        <topology evidence="1">Multi-pass membrane protein</topology>
    </subcellularLocation>
</comment>
<dbReference type="GO" id="GO:0034703">
    <property type="term" value="C:cation channel complex"/>
    <property type="evidence" value="ECO:0007669"/>
    <property type="project" value="TreeGrafter"/>
</dbReference>
<reference evidence="12 13" key="1">
    <citation type="submission" date="2022-05" db="EMBL/GenBank/DDBJ databases">
        <authorList>
            <consortium name="Genoscope - CEA"/>
            <person name="William W."/>
        </authorList>
    </citation>
    <scope>NUCLEOTIDE SEQUENCE [LARGE SCALE GENOMIC DNA]</scope>
</reference>
<evidence type="ECO:0000256" key="4">
    <source>
        <dbReference type="ARBA" id="ARBA00022989"/>
    </source>
</evidence>
<keyword evidence="3 10" id="KW-0812">Transmembrane</keyword>
<feature type="coiled-coil region" evidence="8">
    <location>
        <begin position="241"/>
        <end position="271"/>
    </location>
</feature>
<keyword evidence="8" id="KW-0175">Coiled coil</keyword>
<feature type="compositionally biased region" description="Basic and acidic residues" evidence="9">
    <location>
        <begin position="105"/>
        <end position="116"/>
    </location>
</feature>
<dbReference type="PANTHER" id="PTHR10117:SF54">
    <property type="entry name" value="TRANSIENT RECEPTOR POTENTIAL-GAMMA PROTEIN"/>
    <property type="match status" value="1"/>
</dbReference>
<organism evidence="12 13">
    <name type="scientific">Pocillopora meandrina</name>
    <dbReference type="NCBI Taxonomy" id="46732"/>
    <lineage>
        <taxon>Eukaryota</taxon>
        <taxon>Metazoa</taxon>
        <taxon>Cnidaria</taxon>
        <taxon>Anthozoa</taxon>
        <taxon>Hexacorallia</taxon>
        <taxon>Scleractinia</taxon>
        <taxon>Astrocoeniina</taxon>
        <taxon>Pocilloporidae</taxon>
        <taxon>Pocillopora</taxon>
    </lineage>
</organism>
<evidence type="ECO:0000256" key="1">
    <source>
        <dbReference type="ARBA" id="ARBA00004141"/>
    </source>
</evidence>
<evidence type="ECO:0000256" key="2">
    <source>
        <dbReference type="ARBA" id="ARBA00022448"/>
    </source>
</evidence>
<dbReference type="AlphaFoldDB" id="A0AAU9XH55"/>
<evidence type="ECO:0000256" key="6">
    <source>
        <dbReference type="ARBA" id="ARBA00023136"/>
    </source>
</evidence>
<feature type="transmembrane region" description="Helical" evidence="10">
    <location>
        <begin position="604"/>
        <end position="622"/>
    </location>
</feature>
<dbReference type="InterPro" id="IPR036465">
    <property type="entry name" value="vWFA_dom_sf"/>
</dbReference>
<keyword evidence="7" id="KW-0407">Ion channel</keyword>
<keyword evidence="4 10" id="KW-1133">Transmembrane helix</keyword>
<feature type="domain" description="VWFA" evidence="11">
    <location>
        <begin position="377"/>
        <end position="553"/>
    </location>
</feature>